<accession>A0ABD3H601</accession>
<evidence type="ECO:0000313" key="1">
    <source>
        <dbReference type="EMBL" id="KAL3686942.1"/>
    </source>
</evidence>
<dbReference type="PANTHER" id="PTHR36744">
    <property type="entry name" value="CYTOCHROME OXIDASE ASSEMBLY PROTEIN"/>
    <property type="match status" value="1"/>
</dbReference>
<organism evidence="1 2">
    <name type="scientific">Riccia sorocarpa</name>
    <dbReference type="NCBI Taxonomy" id="122646"/>
    <lineage>
        <taxon>Eukaryota</taxon>
        <taxon>Viridiplantae</taxon>
        <taxon>Streptophyta</taxon>
        <taxon>Embryophyta</taxon>
        <taxon>Marchantiophyta</taxon>
        <taxon>Marchantiopsida</taxon>
        <taxon>Marchantiidae</taxon>
        <taxon>Marchantiales</taxon>
        <taxon>Ricciaceae</taxon>
        <taxon>Riccia</taxon>
    </lineage>
</organism>
<gene>
    <name evidence="1" type="ORF">R1sor_013251</name>
</gene>
<dbReference type="PANTHER" id="PTHR36744:SF2">
    <property type="entry name" value="CYTOCHROME OXIDASE ASSEMBLY PROTEIN"/>
    <property type="match status" value="1"/>
</dbReference>
<dbReference type="Proteomes" id="UP001633002">
    <property type="component" value="Unassembled WGS sequence"/>
</dbReference>
<name>A0ABD3H601_9MARC</name>
<dbReference type="EMBL" id="JBJQOH010000004">
    <property type="protein sequence ID" value="KAL3686942.1"/>
    <property type="molecule type" value="Genomic_DNA"/>
</dbReference>
<comment type="caution">
    <text evidence="1">The sequence shown here is derived from an EMBL/GenBank/DDBJ whole genome shotgun (WGS) entry which is preliminary data.</text>
</comment>
<proteinExistence type="predicted"/>
<evidence type="ECO:0000313" key="2">
    <source>
        <dbReference type="Proteomes" id="UP001633002"/>
    </source>
</evidence>
<dbReference type="AlphaFoldDB" id="A0ABD3H601"/>
<keyword evidence="2" id="KW-1185">Reference proteome</keyword>
<sequence>MAAPGGKLILGMSETTAKNVLVAGGLSVFVGSVYAYTMKAVGSSDELQAAVETFEREKSAKAQSSSSFYLQFAYRRALVQQDVDI</sequence>
<protein>
    <submittedName>
        <fullName evidence="1">Uncharacterized protein</fullName>
    </submittedName>
</protein>
<reference evidence="1 2" key="1">
    <citation type="submission" date="2024-09" db="EMBL/GenBank/DDBJ databases">
        <title>Chromosome-scale assembly of Riccia sorocarpa.</title>
        <authorList>
            <person name="Paukszto L."/>
        </authorList>
    </citation>
    <scope>NUCLEOTIDE SEQUENCE [LARGE SCALE GENOMIC DNA]</scope>
    <source>
        <strain evidence="1">LP-2024</strain>
        <tissue evidence="1">Aerial parts of the thallus</tissue>
    </source>
</reference>